<comment type="caution">
    <text evidence="1">The sequence shown here is derived from an EMBL/GenBank/DDBJ whole genome shotgun (WGS) entry which is preliminary data.</text>
</comment>
<proteinExistence type="predicted"/>
<evidence type="ECO:0000313" key="2">
    <source>
        <dbReference type="Proteomes" id="UP000231293"/>
    </source>
</evidence>
<organism evidence="1 2">
    <name type="scientific">Snodgrassella alvi</name>
    <dbReference type="NCBI Taxonomy" id="1196083"/>
    <lineage>
        <taxon>Bacteria</taxon>
        <taxon>Pseudomonadati</taxon>
        <taxon>Pseudomonadota</taxon>
        <taxon>Betaproteobacteria</taxon>
        <taxon>Neisseriales</taxon>
        <taxon>Neisseriaceae</taxon>
        <taxon>Snodgrassella</taxon>
    </lineage>
</organism>
<dbReference type="EMBL" id="MDVB01000001">
    <property type="protein sequence ID" value="PIT19111.1"/>
    <property type="molecule type" value="Genomic_DNA"/>
</dbReference>
<evidence type="ECO:0008006" key="3">
    <source>
        <dbReference type="Google" id="ProtNLM"/>
    </source>
</evidence>
<gene>
    <name evidence="1" type="ORF">BGI32_00060</name>
</gene>
<name>A0A2N9WWZ6_9NEIS</name>
<dbReference type="RefSeq" id="WP_100089731.1">
    <property type="nucleotide sequence ID" value="NZ_MDVB01000001.1"/>
</dbReference>
<dbReference type="PROSITE" id="PS51257">
    <property type="entry name" value="PROKAR_LIPOPROTEIN"/>
    <property type="match status" value="1"/>
</dbReference>
<dbReference type="AlphaFoldDB" id="A0A2N9WWZ6"/>
<protein>
    <recommendedName>
        <fullName evidence="3">Lipoprotein</fullName>
    </recommendedName>
</protein>
<evidence type="ECO:0000313" key="1">
    <source>
        <dbReference type="EMBL" id="PIT19111.1"/>
    </source>
</evidence>
<reference evidence="1 2" key="1">
    <citation type="journal article" date="2017" name="MBio">
        <title>Type VI secretion-mediated competition in the bee gut microbiome.</title>
        <authorList>
            <person name="Steele M.I."/>
            <person name="Kwong W.K."/>
            <person name="Powell J.E."/>
            <person name="Whiteley M."/>
            <person name="Moran N.A."/>
        </authorList>
    </citation>
    <scope>NUCLEOTIDE SEQUENCE [LARGE SCALE GENOMIC DNA]</scope>
    <source>
        <strain evidence="1 2">App2-2</strain>
    </source>
</reference>
<sequence length="84" mass="9374">MKKTAYLLGLLLLSGCITINGDYRLTAQDENGKDLLPKMKLLAHGTGIYTVKNSLCASFPKATIRIYDLRTNEELKGESPRKCR</sequence>
<dbReference type="Proteomes" id="UP000231293">
    <property type="component" value="Unassembled WGS sequence"/>
</dbReference>
<accession>A0A2N9WWZ6</accession>